<dbReference type="GO" id="GO:0004735">
    <property type="term" value="F:pyrroline-5-carboxylate reductase activity"/>
    <property type="evidence" value="ECO:0007669"/>
    <property type="project" value="UniProtKB-UniRule"/>
</dbReference>
<evidence type="ECO:0000256" key="4">
    <source>
        <dbReference type="HAMAP-Rule" id="MF_01925"/>
    </source>
</evidence>
<dbReference type="EMBL" id="JADHEI010000033">
    <property type="protein sequence ID" value="MBF2735289.1"/>
    <property type="molecule type" value="Genomic_DNA"/>
</dbReference>
<dbReference type="InterPro" id="IPR036291">
    <property type="entry name" value="NAD(P)-bd_dom_sf"/>
</dbReference>
<comment type="function">
    <text evidence="4">Catalyzes the reduction of 1-pyrroline-5-carboxylate (PCA) to L-proline.</text>
</comment>
<evidence type="ECO:0000313" key="10">
    <source>
        <dbReference type="EMBL" id="MBF2735289.1"/>
    </source>
</evidence>
<dbReference type="InterPro" id="IPR053790">
    <property type="entry name" value="P5CR-like_CS"/>
</dbReference>
<keyword evidence="2 4" id="KW-0521">NADP</keyword>
<name>A0A930UHE1_9GAMM</name>
<accession>A0A930UHE1</accession>
<dbReference type="FunFam" id="1.10.3730.10:FF:000001">
    <property type="entry name" value="Pyrroline-5-carboxylate reductase"/>
    <property type="match status" value="1"/>
</dbReference>
<dbReference type="GO" id="GO:0005737">
    <property type="term" value="C:cytoplasm"/>
    <property type="evidence" value="ECO:0007669"/>
    <property type="project" value="UniProtKB-SubCell"/>
</dbReference>
<dbReference type="InterPro" id="IPR029036">
    <property type="entry name" value="P5CR_dimer"/>
</dbReference>
<evidence type="ECO:0000256" key="1">
    <source>
        <dbReference type="ARBA" id="ARBA00005525"/>
    </source>
</evidence>
<dbReference type="Pfam" id="PF03807">
    <property type="entry name" value="F420_oxidored"/>
    <property type="match status" value="1"/>
</dbReference>
<evidence type="ECO:0000259" key="9">
    <source>
        <dbReference type="Pfam" id="PF14748"/>
    </source>
</evidence>
<dbReference type="SUPFAM" id="SSF51735">
    <property type="entry name" value="NAD(P)-binding Rossmann-fold domains"/>
    <property type="match status" value="1"/>
</dbReference>
<dbReference type="PANTHER" id="PTHR11645:SF0">
    <property type="entry name" value="PYRROLINE-5-CARBOXYLATE REDUCTASE 3"/>
    <property type="match status" value="1"/>
</dbReference>
<dbReference type="PROSITE" id="PS00521">
    <property type="entry name" value="P5CR"/>
    <property type="match status" value="1"/>
</dbReference>
<dbReference type="GO" id="GO:0055129">
    <property type="term" value="P:L-proline biosynthetic process"/>
    <property type="evidence" value="ECO:0007669"/>
    <property type="project" value="UniProtKB-UniRule"/>
</dbReference>
<comment type="catalytic activity">
    <reaction evidence="4">
        <text>L-proline + NAD(+) = (S)-1-pyrroline-5-carboxylate + NADH + 2 H(+)</text>
        <dbReference type="Rhea" id="RHEA:14105"/>
        <dbReference type="ChEBI" id="CHEBI:15378"/>
        <dbReference type="ChEBI" id="CHEBI:17388"/>
        <dbReference type="ChEBI" id="CHEBI:57540"/>
        <dbReference type="ChEBI" id="CHEBI:57945"/>
        <dbReference type="ChEBI" id="CHEBI:60039"/>
        <dbReference type="EC" id="1.5.1.2"/>
    </reaction>
</comment>
<dbReference type="InterPro" id="IPR000304">
    <property type="entry name" value="Pyrroline-COOH_reductase"/>
</dbReference>
<dbReference type="Gene3D" id="3.40.50.720">
    <property type="entry name" value="NAD(P)-binding Rossmann-like Domain"/>
    <property type="match status" value="1"/>
</dbReference>
<dbReference type="Proteomes" id="UP000604381">
    <property type="component" value="Unassembled WGS sequence"/>
</dbReference>
<dbReference type="PANTHER" id="PTHR11645">
    <property type="entry name" value="PYRROLINE-5-CARBOXYLATE REDUCTASE"/>
    <property type="match status" value="1"/>
</dbReference>
<comment type="pathway">
    <text evidence="4 7">Amino-acid biosynthesis; L-proline biosynthesis; L-proline from L-glutamate 5-semialdehyde: step 1/1.</text>
</comment>
<dbReference type="AlphaFoldDB" id="A0A930UHE1"/>
<gene>
    <name evidence="4" type="primary">proC</name>
    <name evidence="10" type="ORF">ISN26_04285</name>
</gene>
<dbReference type="InterPro" id="IPR008927">
    <property type="entry name" value="6-PGluconate_DH-like_C_sf"/>
</dbReference>
<protein>
    <recommendedName>
        <fullName evidence="4 5">Pyrroline-5-carboxylate reductase</fullName>
        <shortName evidence="4">P5C reductase</shortName>
        <shortName evidence="4">P5CR</shortName>
        <ecNumber evidence="4 5">1.5.1.2</ecNumber>
    </recommendedName>
    <alternativeName>
        <fullName evidence="4">PCA reductase</fullName>
    </alternativeName>
</protein>
<feature type="domain" description="Pyrroline-5-carboxylate reductase dimerisation" evidence="9">
    <location>
        <begin position="158"/>
        <end position="262"/>
    </location>
</feature>
<keyword evidence="3 4" id="KW-0560">Oxidoreductase</keyword>
<dbReference type="InterPro" id="IPR028939">
    <property type="entry name" value="P5C_Rdtase_cat_N"/>
</dbReference>
<evidence type="ECO:0000256" key="6">
    <source>
        <dbReference type="PIRSR" id="PIRSR000193-1"/>
    </source>
</evidence>
<keyword evidence="4 7" id="KW-0641">Proline biosynthesis</keyword>
<sequence length="269" mass="26617">MKIAFIGGGVMASALLQAAARVPEITAVHVVEPLAARREKLAADGVAACATPADLPAGLGACLLCVKPQDMPQACAGLAAAVDLDGLPVISIAAGTTIARLRGWLGGGLIVRTMPNTPLRAGQGCTFACAADPAAAEAAAVPLKIFAAAGLLLWLDDERLLDAATALSGSGPAYVYLLIETMARTAREMGIEADAALAAAVATVSGAAAMAGGPGADPAELRRQVTSKGGTTKAALDTLEAAGFAPALAAAMEAARQRGAELAGEEPDA</sequence>
<comment type="caution">
    <text evidence="10">The sequence shown here is derived from an EMBL/GenBank/DDBJ whole genome shotgun (WGS) entry which is preliminary data.</text>
</comment>
<comment type="catalytic activity">
    <reaction evidence="4 7">
        <text>L-proline + NADP(+) = (S)-1-pyrroline-5-carboxylate + NADPH + 2 H(+)</text>
        <dbReference type="Rhea" id="RHEA:14109"/>
        <dbReference type="ChEBI" id="CHEBI:15378"/>
        <dbReference type="ChEBI" id="CHEBI:17388"/>
        <dbReference type="ChEBI" id="CHEBI:57783"/>
        <dbReference type="ChEBI" id="CHEBI:58349"/>
        <dbReference type="ChEBI" id="CHEBI:60039"/>
        <dbReference type="EC" id="1.5.1.2"/>
    </reaction>
</comment>
<dbReference type="HAMAP" id="MF_01925">
    <property type="entry name" value="P5C_reductase"/>
    <property type="match status" value="1"/>
</dbReference>
<organism evidence="10 11">
    <name type="scientific">Candidatus Amphirhobacter heronislandensis</name>
    <dbReference type="NCBI Taxonomy" id="1732024"/>
    <lineage>
        <taxon>Bacteria</taxon>
        <taxon>Pseudomonadati</taxon>
        <taxon>Pseudomonadota</taxon>
        <taxon>Gammaproteobacteria</taxon>
        <taxon>Candidatus Tethybacterales</taxon>
        <taxon>Candidatus Tethybacteraceae</taxon>
        <taxon>Candidatus Amphirhobacter</taxon>
    </lineage>
</organism>
<keyword evidence="11" id="KW-1185">Reference proteome</keyword>
<evidence type="ECO:0000259" key="8">
    <source>
        <dbReference type="Pfam" id="PF03807"/>
    </source>
</evidence>
<dbReference type="PIRSF" id="PIRSF000193">
    <property type="entry name" value="Pyrrol-5-carb_rd"/>
    <property type="match status" value="1"/>
</dbReference>
<evidence type="ECO:0000256" key="7">
    <source>
        <dbReference type="RuleBase" id="RU003903"/>
    </source>
</evidence>
<evidence type="ECO:0000256" key="2">
    <source>
        <dbReference type="ARBA" id="ARBA00022857"/>
    </source>
</evidence>
<feature type="binding site" evidence="6">
    <location>
        <begin position="6"/>
        <end position="11"/>
    </location>
    <ligand>
        <name>NADP(+)</name>
        <dbReference type="ChEBI" id="CHEBI:58349"/>
    </ligand>
</feature>
<evidence type="ECO:0000256" key="5">
    <source>
        <dbReference type="NCBIfam" id="TIGR00112"/>
    </source>
</evidence>
<evidence type="ECO:0000313" key="11">
    <source>
        <dbReference type="Proteomes" id="UP000604381"/>
    </source>
</evidence>
<dbReference type="EC" id="1.5.1.2" evidence="4 5"/>
<keyword evidence="4" id="KW-0963">Cytoplasm</keyword>
<dbReference type="NCBIfam" id="TIGR00112">
    <property type="entry name" value="proC"/>
    <property type="match status" value="1"/>
</dbReference>
<comment type="subcellular location">
    <subcellularLocation>
        <location evidence="4">Cytoplasm</location>
    </subcellularLocation>
</comment>
<dbReference type="Pfam" id="PF14748">
    <property type="entry name" value="P5CR_dimer"/>
    <property type="match status" value="1"/>
</dbReference>
<keyword evidence="4 7" id="KW-0028">Amino-acid biosynthesis</keyword>
<feature type="domain" description="Pyrroline-5-carboxylate reductase catalytic N-terminal" evidence="8">
    <location>
        <begin position="2"/>
        <end position="95"/>
    </location>
</feature>
<dbReference type="Gene3D" id="1.10.3730.10">
    <property type="entry name" value="ProC C-terminal domain-like"/>
    <property type="match status" value="1"/>
</dbReference>
<comment type="similarity">
    <text evidence="1 4 7">Belongs to the pyrroline-5-carboxylate reductase family.</text>
</comment>
<evidence type="ECO:0000256" key="3">
    <source>
        <dbReference type="ARBA" id="ARBA00023002"/>
    </source>
</evidence>
<proteinExistence type="inferred from homology"/>
<reference evidence="10" key="1">
    <citation type="submission" date="2020-10" db="EMBL/GenBank/DDBJ databases">
        <title>An improved Amphimedon queenslandica hologenome assembly reveals how three proteobacterial symbionts can extend the metabolic phenotypic of their marine sponge host.</title>
        <authorList>
            <person name="Degnan B."/>
            <person name="Degnan S."/>
            <person name="Xiang X."/>
        </authorList>
    </citation>
    <scope>NUCLEOTIDE SEQUENCE</scope>
    <source>
        <strain evidence="10">AqS2</strain>
    </source>
</reference>
<dbReference type="SUPFAM" id="SSF48179">
    <property type="entry name" value="6-phosphogluconate dehydrogenase C-terminal domain-like"/>
    <property type="match status" value="1"/>
</dbReference>